<dbReference type="AlphaFoldDB" id="A0AAD2K2R7"/>
<protein>
    <submittedName>
        <fullName evidence="3">Uncharacterized protein</fullName>
    </submittedName>
</protein>
<evidence type="ECO:0000313" key="4">
    <source>
        <dbReference type="Proteomes" id="UP001295794"/>
    </source>
</evidence>
<feature type="region of interest" description="Disordered" evidence="1">
    <location>
        <begin position="151"/>
        <end position="205"/>
    </location>
</feature>
<evidence type="ECO:0000313" key="3">
    <source>
        <dbReference type="EMBL" id="CAK5275456.1"/>
    </source>
</evidence>
<comment type="caution">
    <text evidence="3">The sequence shown here is derived from an EMBL/GenBank/DDBJ whole genome shotgun (WGS) entry which is preliminary data.</text>
</comment>
<evidence type="ECO:0000256" key="1">
    <source>
        <dbReference type="SAM" id="MobiDB-lite"/>
    </source>
</evidence>
<keyword evidence="4" id="KW-1185">Reference proteome</keyword>
<feature type="transmembrane region" description="Helical" evidence="2">
    <location>
        <begin position="20"/>
        <end position="41"/>
    </location>
</feature>
<accession>A0AAD2K2R7</accession>
<keyword evidence="2" id="KW-1133">Transmembrane helix</keyword>
<proteinExistence type="predicted"/>
<organism evidence="3 4">
    <name type="scientific">Mycena citricolor</name>
    <dbReference type="NCBI Taxonomy" id="2018698"/>
    <lineage>
        <taxon>Eukaryota</taxon>
        <taxon>Fungi</taxon>
        <taxon>Dikarya</taxon>
        <taxon>Basidiomycota</taxon>
        <taxon>Agaricomycotina</taxon>
        <taxon>Agaricomycetes</taxon>
        <taxon>Agaricomycetidae</taxon>
        <taxon>Agaricales</taxon>
        <taxon>Marasmiineae</taxon>
        <taxon>Mycenaceae</taxon>
        <taxon>Mycena</taxon>
    </lineage>
</organism>
<evidence type="ECO:0000256" key="2">
    <source>
        <dbReference type="SAM" id="Phobius"/>
    </source>
</evidence>
<reference evidence="3" key="1">
    <citation type="submission" date="2023-11" db="EMBL/GenBank/DDBJ databases">
        <authorList>
            <person name="De Vega J J."/>
            <person name="De Vega J J."/>
        </authorList>
    </citation>
    <scope>NUCLEOTIDE SEQUENCE</scope>
</reference>
<dbReference type="EMBL" id="CAVNYO010000405">
    <property type="protein sequence ID" value="CAK5275456.1"/>
    <property type="molecule type" value="Genomic_DNA"/>
</dbReference>
<gene>
    <name evidence="3" type="ORF">MYCIT1_LOCUS23208</name>
</gene>
<sequence>MAPTVQDLILLFQLFFPSDLSLEAAFHLISIIFSLYPLLWLHHSQQREPRQPSQTAWMTSIWDTLFHFLAPAKDDLRALVPELDLTEEYTNKIVGDLDYLLQMFGSDPRDLTVDGEPPKFPASRIVLCTSRLSCIFCPVGDLNLHPTLRKQKKVGSRPDDPGLNPGHVRCIDTPPGRVGQNPSTRPTSDPTRPASDPIRPDPEQH</sequence>
<keyword evidence="2" id="KW-0812">Transmembrane</keyword>
<name>A0AAD2K2R7_9AGAR</name>
<feature type="compositionally biased region" description="Low complexity" evidence="1">
    <location>
        <begin position="182"/>
        <end position="193"/>
    </location>
</feature>
<keyword evidence="2" id="KW-0472">Membrane</keyword>
<dbReference type="Proteomes" id="UP001295794">
    <property type="component" value="Unassembled WGS sequence"/>
</dbReference>